<evidence type="ECO:0008006" key="3">
    <source>
        <dbReference type="Google" id="ProtNLM"/>
    </source>
</evidence>
<gene>
    <name evidence="1" type="ORF">EWM64_g4815</name>
</gene>
<reference evidence="1 2" key="1">
    <citation type="submission" date="2019-02" db="EMBL/GenBank/DDBJ databases">
        <title>Genome sequencing of the rare red list fungi Hericium alpestre (H. flagellum).</title>
        <authorList>
            <person name="Buettner E."/>
            <person name="Kellner H."/>
        </authorList>
    </citation>
    <scope>NUCLEOTIDE SEQUENCE [LARGE SCALE GENOMIC DNA]</scope>
    <source>
        <strain evidence="1 2">DSM 108284</strain>
    </source>
</reference>
<accession>A0A4Y9ZYB6</accession>
<keyword evidence="2" id="KW-1185">Reference proteome</keyword>
<proteinExistence type="predicted"/>
<dbReference type="Proteomes" id="UP000298061">
    <property type="component" value="Unassembled WGS sequence"/>
</dbReference>
<organism evidence="1 2">
    <name type="scientific">Hericium alpestre</name>
    <dbReference type="NCBI Taxonomy" id="135208"/>
    <lineage>
        <taxon>Eukaryota</taxon>
        <taxon>Fungi</taxon>
        <taxon>Dikarya</taxon>
        <taxon>Basidiomycota</taxon>
        <taxon>Agaricomycotina</taxon>
        <taxon>Agaricomycetes</taxon>
        <taxon>Russulales</taxon>
        <taxon>Hericiaceae</taxon>
        <taxon>Hericium</taxon>
    </lineage>
</organism>
<evidence type="ECO:0000313" key="1">
    <source>
        <dbReference type="EMBL" id="TFY79190.1"/>
    </source>
</evidence>
<name>A0A4Y9ZYB6_9AGAM</name>
<evidence type="ECO:0000313" key="2">
    <source>
        <dbReference type="Proteomes" id="UP000298061"/>
    </source>
</evidence>
<sequence length="466" mass="52095">MFQKICTVPKVVNSIVVIWLLPGEMRRIINKIIWTRFPRESRMGPSLKHLPSADELRDLKIFYIMGSHAYDFIHDTKDPAPELQDLSLYGEMPSLIGEDGCPASQFTVSANIFGGIVPKLCRLALHNIAISADSPLLMANLTHLDLGRYCKSGCPRSFSLPVLLDVLRRMPYLQSLQAGDILTEPADASSLETYLGRIPEVHLPNLKFLRIESPWILNYRGLLRQLSLQNESLRLHMGTSVQSFEDMDEPLLPPYIVSVDSQALPIRTLRVESHEPRQFVISGWCTPEDDLSDPPFFGSLFSADIQLLGSSNTEGISSLLSQLPIHMVETLCIDWSSYKGHNPIDWSPILQSMGRLERIIITKFYFDHVSEVLLNTLAGPANDISGSSSLLCPQLTALSFPWMKDSQSPEKASAFFKVLADTVQTRLKHGSKLEELVMGKEQLLCGHDAGLKVLRERAGRKCSDGK</sequence>
<dbReference type="EMBL" id="SFCI01000542">
    <property type="protein sequence ID" value="TFY79190.1"/>
    <property type="molecule type" value="Genomic_DNA"/>
</dbReference>
<dbReference type="AlphaFoldDB" id="A0A4Y9ZYB6"/>
<comment type="caution">
    <text evidence="1">The sequence shown here is derived from an EMBL/GenBank/DDBJ whole genome shotgun (WGS) entry which is preliminary data.</text>
</comment>
<protein>
    <recommendedName>
        <fullName evidence="3">F-box domain-containing protein</fullName>
    </recommendedName>
</protein>